<comment type="caution">
    <text evidence="2">The sequence shown here is derived from an EMBL/GenBank/DDBJ whole genome shotgun (WGS) entry which is preliminary data.</text>
</comment>
<organism evidence="2 3">
    <name type="scientific">Hypsibius exemplaris</name>
    <name type="common">Freshwater tardigrade</name>
    <dbReference type="NCBI Taxonomy" id="2072580"/>
    <lineage>
        <taxon>Eukaryota</taxon>
        <taxon>Metazoa</taxon>
        <taxon>Ecdysozoa</taxon>
        <taxon>Tardigrada</taxon>
        <taxon>Eutardigrada</taxon>
        <taxon>Parachela</taxon>
        <taxon>Hypsibioidea</taxon>
        <taxon>Hypsibiidae</taxon>
        <taxon>Hypsibius</taxon>
    </lineage>
</organism>
<feature type="region of interest" description="Disordered" evidence="1">
    <location>
        <begin position="75"/>
        <end position="141"/>
    </location>
</feature>
<accession>A0A1W0X5Q1</accession>
<proteinExistence type="predicted"/>
<dbReference type="AlphaFoldDB" id="A0A1W0X5Q1"/>
<name>A0A1W0X5Q1_HYPEX</name>
<keyword evidence="3" id="KW-1185">Reference proteome</keyword>
<sequence length="223" mass="24101">MLFVPDPVVVVGCFFGRIFRLRCFIIALEESQTLPVPAQSLLLYHKMETEILPSPMNSVSNAAAVKLAKLKAKLASDRARDRRHPSSQQESPLARSNGSDATTTQDLPTSSPEETFDSPSCPSSLSEEESEDEDMTRPDDMYSDAEEADGIMGKAATVMWSAVGGVIDAAATVIERVKGTAEGEDDKSEEDVPDVKSSAASTRSPRREDDVLKSIPSTVHAQL</sequence>
<gene>
    <name evidence="2" type="ORF">BV898_03308</name>
</gene>
<reference evidence="3" key="1">
    <citation type="submission" date="2017-01" db="EMBL/GenBank/DDBJ databases">
        <title>Comparative genomics of anhydrobiosis in the tardigrade Hypsibius dujardini.</title>
        <authorList>
            <person name="Yoshida Y."/>
            <person name="Koutsovoulos G."/>
            <person name="Laetsch D."/>
            <person name="Stevens L."/>
            <person name="Kumar S."/>
            <person name="Horikawa D."/>
            <person name="Ishino K."/>
            <person name="Komine S."/>
            <person name="Tomita M."/>
            <person name="Blaxter M."/>
            <person name="Arakawa K."/>
        </authorList>
    </citation>
    <scope>NUCLEOTIDE SEQUENCE [LARGE SCALE GENOMIC DNA]</scope>
    <source>
        <strain evidence="3">Z151</strain>
    </source>
</reference>
<feature type="compositionally biased region" description="Polar residues" evidence="1">
    <location>
        <begin position="86"/>
        <end position="113"/>
    </location>
</feature>
<dbReference type="EMBL" id="MTYJ01000015">
    <property type="protein sequence ID" value="OQV22876.1"/>
    <property type="molecule type" value="Genomic_DNA"/>
</dbReference>
<feature type="compositionally biased region" description="Acidic residues" evidence="1">
    <location>
        <begin position="182"/>
        <end position="192"/>
    </location>
</feature>
<dbReference type="Proteomes" id="UP000192578">
    <property type="component" value="Unassembled WGS sequence"/>
</dbReference>
<feature type="region of interest" description="Disordered" evidence="1">
    <location>
        <begin position="179"/>
        <end position="223"/>
    </location>
</feature>
<evidence type="ECO:0000313" key="3">
    <source>
        <dbReference type="Proteomes" id="UP000192578"/>
    </source>
</evidence>
<protein>
    <submittedName>
        <fullName evidence="2">Uncharacterized protein</fullName>
    </submittedName>
</protein>
<evidence type="ECO:0000313" key="2">
    <source>
        <dbReference type="EMBL" id="OQV22876.1"/>
    </source>
</evidence>
<evidence type="ECO:0000256" key="1">
    <source>
        <dbReference type="SAM" id="MobiDB-lite"/>
    </source>
</evidence>